<dbReference type="AlphaFoldDB" id="A0A834N7H3"/>
<dbReference type="Proteomes" id="UP000617340">
    <property type="component" value="Unassembled WGS sequence"/>
</dbReference>
<evidence type="ECO:0000313" key="1">
    <source>
        <dbReference type="EMBL" id="KAF7397714.1"/>
    </source>
</evidence>
<name>A0A834N7H3_VESGE</name>
<gene>
    <name evidence="1" type="ORF">HZH68_008936</name>
</gene>
<dbReference type="EMBL" id="JACSDZ010000008">
    <property type="protein sequence ID" value="KAF7397714.1"/>
    <property type="molecule type" value="Genomic_DNA"/>
</dbReference>
<sequence>MSIGRREGKSSHLRAYLAAKSRRKELPKTSAEIETHRLLQIKFHERQERIDNVGSVFQDSNLAISRNAIVVFVVVGDCGSSDTGACDTGHSDDASYRTRLVIFKSHEFKIKRTSLADLRD</sequence>
<protein>
    <submittedName>
        <fullName evidence="1">Uncharacterized protein</fullName>
    </submittedName>
</protein>
<reference evidence="1" key="1">
    <citation type="journal article" date="2020" name="G3 (Bethesda)">
        <title>High-Quality Assemblies for Three Invasive Social Wasps from the &lt;i&gt;Vespula&lt;/i&gt; Genus.</title>
        <authorList>
            <person name="Harrop T.W.R."/>
            <person name="Guhlin J."/>
            <person name="McLaughlin G.M."/>
            <person name="Permina E."/>
            <person name="Stockwell P."/>
            <person name="Gilligan J."/>
            <person name="Le Lec M.F."/>
            <person name="Gruber M.A.M."/>
            <person name="Quinn O."/>
            <person name="Lovegrove M."/>
            <person name="Duncan E.J."/>
            <person name="Remnant E.J."/>
            <person name="Van Eeckhoven J."/>
            <person name="Graham B."/>
            <person name="Knapp R.A."/>
            <person name="Langford K.W."/>
            <person name="Kronenberg Z."/>
            <person name="Press M.O."/>
            <person name="Eacker S.M."/>
            <person name="Wilson-Rankin E.E."/>
            <person name="Purcell J."/>
            <person name="Lester P.J."/>
            <person name="Dearden P.K."/>
        </authorList>
    </citation>
    <scope>NUCLEOTIDE SEQUENCE</scope>
    <source>
        <strain evidence="1">Linc-1</strain>
    </source>
</reference>
<accession>A0A834N7H3</accession>
<keyword evidence="2" id="KW-1185">Reference proteome</keyword>
<comment type="caution">
    <text evidence="1">The sequence shown here is derived from an EMBL/GenBank/DDBJ whole genome shotgun (WGS) entry which is preliminary data.</text>
</comment>
<organism evidence="1 2">
    <name type="scientific">Vespula germanica</name>
    <name type="common">German yellow jacket</name>
    <name type="synonym">Paravespula germanica</name>
    <dbReference type="NCBI Taxonomy" id="30212"/>
    <lineage>
        <taxon>Eukaryota</taxon>
        <taxon>Metazoa</taxon>
        <taxon>Ecdysozoa</taxon>
        <taxon>Arthropoda</taxon>
        <taxon>Hexapoda</taxon>
        <taxon>Insecta</taxon>
        <taxon>Pterygota</taxon>
        <taxon>Neoptera</taxon>
        <taxon>Endopterygota</taxon>
        <taxon>Hymenoptera</taxon>
        <taxon>Apocrita</taxon>
        <taxon>Aculeata</taxon>
        <taxon>Vespoidea</taxon>
        <taxon>Vespidae</taxon>
        <taxon>Vespinae</taxon>
        <taxon>Vespula</taxon>
    </lineage>
</organism>
<evidence type="ECO:0000313" key="2">
    <source>
        <dbReference type="Proteomes" id="UP000617340"/>
    </source>
</evidence>
<proteinExistence type="predicted"/>